<dbReference type="PANTHER" id="PTHR48429:SF1">
    <property type="entry name" value="AGENET DOMAIN-CONTAINING PROTEIN"/>
    <property type="match status" value="1"/>
</dbReference>
<feature type="compositionally biased region" description="Polar residues" evidence="1">
    <location>
        <begin position="1077"/>
        <end position="1091"/>
    </location>
</feature>
<gene>
    <name evidence="3" type="ORF">Fot_42959</name>
</gene>
<feature type="compositionally biased region" description="Basic and acidic residues" evidence="1">
    <location>
        <begin position="1997"/>
        <end position="2011"/>
    </location>
</feature>
<comment type="caution">
    <text evidence="3">The sequence shown here is derived from an EMBL/GenBank/DDBJ whole genome shotgun (WGS) entry which is preliminary data.</text>
</comment>
<feature type="region of interest" description="Disordered" evidence="1">
    <location>
        <begin position="1601"/>
        <end position="1623"/>
    </location>
</feature>
<feature type="domain" description="Agenet" evidence="2">
    <location>
        <begin position="1698"/>
        <end position="1762"/>
    </location>
</feature>
<sequence>MVRDIQMDYNDNDYEGQNLHLAGEESSKVSSVLCPYALPKFDFDDSLQGHLRFDSLVENEVFLGIASQEDTQWIEDFSRGSSGIEFRSSAAESCSLPRRNNVWSEATSSESVEMLLKAVGQEEMVPGEAIVEETDPGEAIVEETDPGDRFCGTMEPMETNLKQDDKIDDVKDPNSTLTPGEPHRNVSVLNQSAGVQGVHMECTLPAEGIKVTADGSLDVNSENTSLGETRETLHSDTEYINYSKGEPSTSANESFRDKMQENLSVSGIQHDNTESSLQKVTVSVGESNDLDNVSGLDKDICMRVEEEKKELNTDDEMLGGSDAETVNLKLGSASGVASKMECAEEHAVEISISKFGDPSSVPEKGDSLLPTLERCEEDIVEPGDGSKCASVALSVVTEIKQQVTEIKQQVSGENKLDEGSSVAIQAEGRIEHATEGRTADSLEICSNSELKMGSAIQSSDGQRSSIDKKDIYHGSNNMTEAPPTTFEASTLSEVQGNPSEQDNEIHVNPANSRGNLTDASLASACVGEMKDASDVAGMHTEGLNDEDRGGSSLLSGSMQMHGETNPTMRSDSLKCDRDLSAGQKGDEKSNFVGNDMGCDDDEKEVGSSVLGEGVKENVDIGHGSESKTCIGEHTVLNTEVEDTNLASQAGDHNEELDSPVNDMGSVHIDENEETGLEVPEELRTSILGESLEIADKLAPVSEPQKAAPCDSAVEAGSKTIDQSTPVMETADAATRDKASQELFENLEACPVREMIVQEGDGAEPAPVEKPMDEKIERNHGATSLIDPVTGGFAETDQFNQVSSGGISFPGHARSERDEQESLKGPVPEKVHKSGGETPTHPGSNDVPNEEGTFTFDVGPLAHQSKGEPGESSQSFPTIQAHKISLAVKGSPPTSSNRQVDAKVVPEISHGSPLALEPLALDGRVPPGGLKGPSERKARRGSCKSLKESGKKGVKETTLKHNERGDKSRVSLSPSVTGQLMQFETGNVERSTTKPSGIVSVPTSYLPDLNTSAPASALFHQPFTDLQQVQLRAQIFVYGSLIQGAAPDEACMVSAFDGGRSIWEPSWRACVERIHSQKSQGNISETPVQSRSGAKVPDQASKQGLPQSKVVTPSAGRASSKASLLPAVNPLIPLSSPLWNISTPSCDGLPSSNVGRSAIFDYQTVSPLHPYQTPPIRNFVSPTTSWPSQAPFPGPWVASSQGSAFDIGTQYSAFPVTEPVKLTPVKELSMPISSGAKHASPIPVAHSGASSALAVSFSLVDTKKASVSSGQNSIDTKTRKRKKTSGAEDLVLSSAPATQRDLVSAPLLNSHLSKKAPVVEDLNQFSLLARSQTESVSAPNVSSHYSTSVTVTTPSTFMPKSNSDKFFVAASPSISSDNPNRGELNMEKRVVNLEDFNKVEEAMLQAEVAASHAATAISHCQGVWSQLDKLKNAGLTSDGEAKLASAAVTIAAAASVAKAAAAAAKIASKAAVQAKQMADDAVTKYGTANATRNNIVSLPMFVNNLGNATPASILKGGDGNGGSSSIISAAREAARKKVEVASAATRHAENLDAIVKAAELAAEAISQAGKVVAMGDPLPLIELAEAGPDGYWKVSHAPSLQVSEPNDMNRNESNNNNVNQREGPDKEMVVQRALTRNITDDQIMAEDSLVASVKYRENNSKAQKDRLASDSTKTIGIVSESDIESRSKSPIHDPNGSTAIIREGSLVEVLKDRGDLNKVWFSANVLSLKDGEALVHYTKLQSDEGSEQLKEWIPLSAEGDKAPIIRIPHPMTFVQLEGTRKRSRAAVKDYAWTVGDRVDAWMQDCWREGVITEKNEKDETSLSVHFPAQGERSLFKAWNLRPTLIWSDGQWIEWSRSRQDGSSQGDTPQEKRLKRGSTAIESKGKGKMSKVVEFVDPGTQEESRLLPLSANEKVFSIGTTRDENKPDGTRTMRSGLQKDGSRVIFGVPKPGKKRKFMDVSKHYVSDKSTKSNVPSDSVKLANYLMPQGSGSRGWKNSSKIDTKEKQAAESKSKALNSGKPPIPSRMLSHKDDSTYLKDENESASSQETRKRAPAASTKSDRPNKGKLVPSGRKPANNDANDDSVPEAVEPRRSNRRIQPTSRLLEGLQSSLIISKVPASSQDKIHRNFSKGTSRRE</sequence>
<dbReference type="EMBL" id="JBFOLJ010000012">
    <property type="protein sequence ID" value="KAL2489667.1"/>
    <property type="molecule type" value="Genomic_DNA"/>
</dbReference>
<protein>
    <recommendedName>
        <fullName evidence="2">Agenet domain-containing protein</fullName>
    </recommendedName>
</protein>
<dbReference type="PANTHER" id="PTHR48429">
    <property type="entry name" value="AGENET DOMAIN-CONTAINING PROTEIN"/>
    <property type="match status" value="1"/>
</dbReference>
<feature type="compositionally biased region" description="Polar residues" evidence="1">
    <location>
        <begin position="1099"/>
        <end position="1110"/>
    </location>
</feature>
<dbReference type="Pfam" id="PF05641">
    <property type="entry name" value="Agenet"/>
    <property type="match status" value="1"/>
</dbReference>
<feature type="compositionally biased region" description="Basic and acidic residues" evidence="1">
    <location>
        <begin position="944"/>
        <end position="968"/>
    </location>
</feature>
<evidence type="ECO:0000313" key="3">
    <source>
        <dbReference type="EMBL" id="KAL2489667.1"/>
    </source>
</evidence>
<dbReference type="Proteomes" id="UP001604277">
    <property type="component" value="Unassembled WGS sequence"/>
</dbReference>
<feature type="region of interest" description="Disordered" evidence="1">
    <location>
        <begin position="539"/>
        <end position="605"/>
    </location>
</feature>
<dbReference type="SMART" id="SM00743">
    <property type="entry name" value="Agenet"/>
    <property type="match status" value="2"/>
</dbReference>
<feature type="region of interest" description="Disordered" evidence="1">
    <location>
        <begin position="799"/>
        <end position="875"/>
    </location>
</feature>
<feature type="region of interest" description="Disordered" evidence="1">
    <location>
        <begin position="1855"/>
        <end position="1884"/>
    </location>
</feature>
<feature type="region of interest" description="Disordered" evidence="1">
    <location>
        <begin position="1267"/>
        <end position="1291"/>
    </location>
</feature>
<feature type="compositionally biased region" description="Polar residues" evidence="1">
    <location>
        <begin position="486"/>
        <end position="500"/>
    </location>
</feature>
<feature type="domain" description="Agenet" evidence="2">
    <location>
        <begin position="1789"/>
        <end position="1847"/>
    </location>
</feature>
<feature type="region of interest" description="Disordered" evidence="1">
    <location>
        <begin position="1077"/>
        <end position="1112"/>
    </location>
</feature>
<feature type="compositionally biased region" description="Basic and acidic residues" evidence="1">
    <location>
        <begin position="2027"/>
        <end position="2039"/>
    </location>
</feature>
<accession>A0ABD1RP90</accession>
<dbReference type="InterPro" id="IPR014002">
    <property type="entry name" value="Agenet_dom_plant"/>
</dbReference>
<reference evidence="4" key="1">
    <citation type="submission" date="2024-07" db="EMBL/GenBank/DDBJ databases">
        <title>Two chromosome-level genome assemblies of Korean endemic species Abeliophyllum distichum and Forsythia ovata (Oleaceae).</title>
        <authorList>
            <person name="Jang H."/>
        </authorList>
    </citation>
    <scope>NUCLEOTIDE SEQUENCE [LARGE SCALE GENOMIC DNA]</scope>
</reference>
<feature type="region of interest" description="Disordered" evidence="1">
    <location>
        <begin position="165"/>
        <end position="185"/>
    </location>
</feature>
<evidence type="ECO:0000259" key="2">
    <source>
        <dbReference type="SMART" id="SM00743"/>
    </source>
</evidence>
<feature type="compositionally biased region" description="Polar residues" evidence="1">
    <location>
        <begin position="453"/>
        <end position="464"/>
    </location>
</feature>
<feature type="compositionally biased region" description="Basic and acidic residues" evidence="1">
    <location>
        <begin position="812"/>
        <end position="834"/>
    </location>
</feature>
<evidence type="ECO:0000313" key="4">
    <source>
        <dbReference type="Proteomes" id="UP001604277"/>
    </source>
</evidence>
<dbReference type="InterPro" id="IPR055274">
    <property type="entry name" value="SWO1"/>
</dbReference>
<feature type="region of interest" description="Disordered" evidence="1">
    <location>
        <begin position="2116"/>
        <end position="2135"/>
    </location>
</feature>
<feature type="compositionally biased region" description="Low complexity" evidence="1">
    <location>
        <begin position="1605"/>
        <end position="1618"/>
    </location>
</feature>
<keyword evidence="4" id="KW-1185">Reference proteome</keyword>
<dbReference type="InterPro" id="IPR008395">
    <property type="entry name" value="Agenet-like_dom"/>
</dbReference>
<feature type="region of interest" description="Disordered" evidence="1">
    <location>
        <begin position="453"/>
        <end position="515"/>
    </location>
</feature>
<evidence type="ECO:0000256" key="1">
    <source>
        <dbReference type="SAM" id="MobiDB-lite"/>
    </source>
</evidence>
<organism evidence="3 4">
    <name type="scientific">Forsythia ovata</name>
    <dbReference type="NCBI Taxonomy" id="205694"/>
    <lineage>
        <taxon>Eukaryota</taxon>
        <taxon>Viridiplantae</taxon>
        <taxon>Streptophyta</taxon>
        <taxon>Embryophyta</taxon>
        <taxon>Tracheophyta</taxon>
        <taxon>Spermatophyta</taxon>
        <taxon>Magnoliopsida</taxon>
        <taxon>eudicotyledons</taxon>
        <taxon>Gunneridae</taxon>
        <taxon>Pentapetalae</taxon>
        <taxon>asterids</taxon>
        <taxon>lamiids</taxon>
        <taxon>Lamiales</taxon>
        <taxon>Oleaceae</taxon>
        <taxon>Forsythieae</taxon>
        <taxon>Forsythia</taxon>
    </lineage>
</organism>
<name>A0ABD1RP90_9LAMI</name>
<feature type="region of interest" description="Disordered" evidence="1">
    <location>
        <begin position="1960"/>
        <end position="2102"/>
    </location>
</feature>
<feature type="compositionally biased region" description="Basic and acidic residues" evidence="1">
    <location>
        <begin position="571"/>
        <end position="589"/>
    </location>
</feature>
<proteinExistence type="predicted"/>
<feature type="region of interest" description="Disordered" evidence="1">
    <location>
        <begin position="915"/>
        <end position="973"/>
    </location>
</feature>